<name>A0A1F6C3A3_9BACT</name>
<evidence type="ECO:0008006" key="4">
    <source>
        <dbReference type="Google" id="ProtNLM"/>
    </source>
</evidence>
<comment type="caution">
    <text evidence="2">The sequence shown here is derived from an EMBL/GenBank/DDBJ whole genome shotgun (WGS) entry which is preliminary data.</text>
</comment>
<evidence type="ECO:0000313" key="2">
    <source>
        <dbReference type="EMBL" id="OGG43650.1"/>
    </source>
</evidence>
<dbReference type="SUPFAM" id="SSF109998">
    <property type="entry name" value="Triger factor/SurA peptide-binding domain-like"/>
    <property type="match status" value="1"/>
</dbReference>
<keyword evidence="1" id="KW-1133">Transmembrane helix</keyword>
<proteinExistence type="predicted"/>
<keyword evidence="1" id="KW-0812">Transmembrane</keyword>
<accession>A0A1F6C3A3</accession>
<dbReference type="EMBL" id="MFKM01000008">
    <property type="protein sequence ID" value="OGG43650.1"/>
    <property type="molecule type" value="Genomic_DNA"/>
</dbReference>
<feature type="transmembrane region" description="Helical" evidence="1">
    <location>
        <begin position="7"/>
        <end position="31"/>
    </location>
</feature>
<reference evidence="2 3" key="1">
    <citation type="journal article" date="2016" name="Nat. Commun.">
        <title>Thousands of microbial genomes shed light on interconnected biogeochemical processes in an aquifer system.</title>
        <authorList>
            <person name="Anantharaman K."/>
            <person name="Brown C.T."/>
            <person name="Hug L.A."/>
            <person name="Sharon I."/>
            <person name="Castelle C.J."/>
            <person name="Probst A.J."/>
            <person name="Thomas B.C."/>
            <person name="Singh A."/>
            <person name="Wilkins M.J."/>
            <person name="Karaoz U."/>
            <person name="Brodie E.L."/>
            <person name="Williams K.H."/>
            <person name="Hubbard S.S."/>
            <person name="Banfield J.F."/>
        </authorList>
    </citation>
    <scope>NUCLEOTIDE SEQUENCE [LARGE SCALE GENOMIC DNA]</scope>
</reference>
<evidence type="ECO:0000256" key="1">
    <source>
        <dbReference type="SAM" id="Phobius"/>
    </source>
</evidence>
<protein>
    <recommendedName>
        <fullName evidence="4">PpiC domain-containing protein</fullName>
    </recommendedName>
</protein>
<sequence length="182" mass="20855">MKTGKQIIIWAVGILILLSFILLGLGLYPVVLVSKSIITSRQFNKVIASSLFYYQKTFSVYATSAPINESGFQKEIKRAVLDKLIEDKIINEILIKKLGKKELKRLVDEKLIKLAINNEVAKASQVLYNLSLEDFRNLVLIPQAKTETAKEQGIKLEEIRKSYQPIILIPEFYWQNEVLTRD</sequence>
<dbReference type="AlphaFoldDB" id="A0A1F6C3A3"/>
<dbReference type="InterPro" id="IPR027304">
    <property type="entry name" value="Trigger_fact/SurA_dom_sf"/>
</dbReference>
<gene>
    <name evidence="2" type="ORF">A3G50_01510</name>
</gene>
<dbReference type="Proteomes" id="UP000176633">
    <property type="component" value="Unassembled WGS sequence"/>
</dbReference>
<keyword evidence="1" id="KW-0472">Membrane</keyword>
<dbReference type="STRING" id="1798473.A3G50_01510"/>
<evidence type="ECO:0000313" key="3">
    <source>
        <dbReference type="Proteomes" id="UP000176633"/>
    </source>
</evidence>
<organism evidence="2 3">
    <name type="scientific">Candidatus Jorgensenbacteria bacterium RIFCSPLOWO2_12_FULL_42_11</name>
    <dbReference type="NCBI Taxonomy" id="1798473"/>
    <lineage>
        <taxon>Bacteria</taxon>
        <taxon>Candidatus Joergenseniibacteriota</taxon>
    </lineage>
</organism>